<evidence type="ECO:0000313" key="3">
    <source>
        <dbReference type="EMBL" id="GHI69520.1"/>
    </source>
</evidence>
<keyword evidence="2" id="KW-0812">Transmembrane</keyword>
<dbReference type="EMBL" id="BNEC01000005">
    <property type="protein sequence ID" value="GHI69520.1"/>
    <property type="molecule type" value="Genomic_DNA"/>
</dbReference>
<comment type="caution">
    <text evidence="3">The sequence shown here is derived from an EMBL/GenBank/DDBJ whole genome shotgun (WGS) entry which is preliminary data.</text>
</comment>
<name>A0ABQ3SN10_9ACTN</name>
<gene>
    <name evidence="3" type="ORF">Snoj_34380</name>
</gene>
<proteinExistence type="predicted"/>
<feature type="compositionally biased region" description="Polar residues" evidence="1">
    <location>
        <begin position="131"/>
        <end position="140"/>
    </location>
</feature>
<keyword evidence="4" id="KW-1185">Reference proteome</keyword>
<evidence type="ECO:0000256" key="1">
    <source>
        <dbReference type="SAM" id="MobiDB-lite"/>
    </source>
</evidence>
<keyword evidence="2" id="KW-1133">Transmembrane helix</keyword>
<dbReference type="Proteomes" id="UP000613974">
    <property type="component" value="Unassembled WGS sequence"/>
</dbReference>
<keyword evidence="2" id="KW-0472">Membrane</keyword>
<reference evidence="4" key="1">
    <citation type="submission" date="2023-07" db="EMBL/GenBank/DDBJ databases">
        <title>Whole genome shotgun sequence of Streptomyces nojiriensis NBRC 13794.</title>
        <authorList>
            <person name="Komaki H."/>
            <person name="Tamura T."/>
        </authorList>
    </citation>
    <scope>NUCLEOTIDE SEQUENCE [LARGE SCALE GENOMIC DNA]</scope>
    <source>
        <strain evidence="4">NBRC 13794</strain>
    </source>
</reference>
<feature type="transmembrane region" description="Helical" evidence="2">
    <location>
        <begin position="52"/>
        <end position="72"/>
    </location>
</feature>
<feature type="compositionally biased region" description="Basic and acidic residues" evidence="1">
    <location>
        <begin position="158"/>
        <end position="167"/>
    </location>
</feature>
<accession>A0ABQ3SN10</accession>
<protein>
    <recommendedName>
        <fullName evidence="5">Rho termination factor N-terminal domain-containing protein</fullName>
    </recommendedName>
</protein>
<organism evidence="3 4">
    <name type="scientific">Streptomyces nojiriensis</name>
    <dbReference type="NCBI Taxonomy" id="66374"/>
    <lineage>
        <taxon>Bacteria</taxon>
        <taxon>Bacillati</taxon>
        <taxon>Actinomycetota</taxon>
        <taxon>Actinomycetes</taxon>
        <taxon>Kitasatosporales</taxon>
        <taxon>Streptomycetaceae</taxon>
        <taxon>Streptomyces</taxon>
    </lineage>
</organism>
<evidence type="ECO:0000256" key="2">
    <source>
        <dbReference type="SAM" id="Phobius"/>
    </source>
</evidence>
<feature type="compositionally biased region" description="Polar residues" evidence="1">
    <location>
        <begin position="178"/>
        <end position="188"/>
    </location>
</feature>
<evidence type="ECO:0000313" key="4">
    <source>
        <dbReference type="Proteomes" id="UP000613974"/>
    </source>
</evidence>
<sequence>MGAGPLPAVAVGCDVRAVHRAGVTPGDRVPLGSRLPPVRAGDDSGSHARTPAAVAGIHGWTFGFLTLIALCIGRIRRLNDLADTLEAEDPDRDRLRLWRRDWRRLSAECERIRHTIEAEIENGRKVVLHPNGTNGSSHRASTSKRGSRSAGDGSSHQTLEELRREAKAQGVEGRSHMNKQQLEQALTP</sequence>
<feature type="region of interest" description="Disordered" evidence="1">
    <location>
        <begin position="127"/>
        <end position="188"/>
    </location>
</feature>
<evidence type="ECO:0008006" key="5">
    <source>
        <dbReference type="Google" id="ProtNLM"/>
    </source>
</evidence>